<dbReference type="EMBL" id="JACJFN010000004">
    <property type="protein sequence ID" value="MBB1521007.1"/>
    <property type="molecule type" value="Genomic_DNA"/>
</dbReference>
<comment type="caution">
    <text evidence="2">The sequence shown here is derived from an EMBL/GenBank/DDBJ whole genome shotgun (WGS) entry which is preliminary data.</text>
</comment>
<feature type="transmembrane region" description="Helical" evidence="1">
    <location>
        <begin position="306"/>
        <end position="325"/>
    </location>
</feature>
<keyword evidence="1" id="KW-0812">Transmembrane</keyword>
<name>A0A7W4H658_9GAMM</name>
<dbReference type="RefSeq" id="WP_182834938.1">
    <property type="nucleotide sequence ID" value="NZ_JACJFN010000004.1"/>
</dbReference>
<dbReference type="Proteomes" id="UP000581189">
    <property type="component" value="Unassembled WGS sequence"/>
</dbReference>
<reference evidence="2 3" key="1">
    <citation type="submission" date="2020-08" db="EMBL/GenBank/DDBJ databases">
        <authorList>
            <person name="Kim C.M."/>
        </authorList>
    </citation>
    <scope>NUCLEOTIDE SEQUENCE [LARGE SCALE GENOMIC DNA]</scope>
    <source>
        <strain evidence="2 3">SR9</strain>
    </source>
</reference>
<dbReference type="InterPro" id="IPR010266">
    <property type="entry name" value="NnrS"/>
</dbReference>
<keyword evidence="1" id="KW-0472">Membrane</keyword>
<evidence type="ECO:0000313" key="2">
    <source>
        <dbReference type="EMBL" id="MBB1521007.1"/>
    </source>
</evidence>
<feature type="transmembrane region" description="Helical" evidence="1">
    <location>
        <begin position="92"/>
        <end position="108"/>
    </location>
</feature>
<keyword evidence="1" id="KW-1133">Transmembrane helix</keyword>
<feature type="transmembrane region" description="Helical" evidence="1">
    <location>
        <begin position="271"/>
        <end position="294"/>
    </location>
</feature>
<protein>
    <submittedName>
        <fullName evidence="2">NnrS family protein</fullName>
    </submittedName>
</protein>
<feature type="transmembrane region" description="Helical" evidence="1">
    <location>
        <begin position="146"/>
        <end position="166"/>
    </location>
</feature>
<dbReference type="AlphaFoldDB" id="A0A7W4H658"/>
<gene>
    <name evidence="2" type="ORF">H3H45_17325</name>
</gene>
<evidence type="ECO:0000256" key="1">
    <source>
        <dbReference type="SAM" id="Phobius"/>
    </source>
</evidence>
<feature type="transmembrane region" description="Helical" evidence="1">
    <location>
        <begin position="361"/>
        <end position="379"/>
    </location>
</feature>
<keyword evidence="3" id="KW-1185">Reference proteome</keyword>
<evidence type="ECO:0000313" key="3">
    <source>
        <dbReference type="Proteomes" id="UP000581189"/>
    </source>
</evidence>
<proteinExistence type="predicted"/>
<accession>A0A7W4H658</accession>
<organism evidence="2 3">
    <name type="scientific">Aquipseudomonas guryensis</name>
    <dbReference type="NCBI Taxonomy" id="2759165"/>
    <lineage>
        <taxon>Bacteria</taxon>
        <taxon>Pseudomonadati</taxon>
        <taxon>Pseudomonadota</taxon>
        <taxon>Gammaproteobacteria</taxon>
        <taxon>Pseudomonadales</taxon>
        <taxon>Pseudomonadaceae</taxon>
        <taxon>Aquipseudomonas</taxon>
    </lineage>
</organism>
<dbReference type="Pfam" id="PF05940">
    <property type="entry name" value="NnrS"/>
    <property type="match status" value="1"/>
</dbReference>
<feature type="transmembrane region" description="Helical" evidence="1">
    <location>
        <begin position="63"/>
        <end position="80"/>
    </location>
</feature>
<feature type="transmembrane region" description="Helical" evidence="1">
    <location>
        <begin position="178"/>
        <end position="199"/>
    </location>
</feature>
<feature type="transmembrane region" description="Helical" evidence="1">
    <location>
        <begin position="242"/>
        <end position="259"/>
    </location>
</feature>
<sequence>MLLTDPARGLAIRPIWRLGFRPFFIAGSAFAVLAIGLWSMLLSGWLNHWQPSGGGLAWHRHEMLFGFACAIIAGFLLTAVQNWTGRPGLQGRPLALLFLVWLLARLAWLCALPLGVLIALQLAFLPLLAGVIAVQLHAVRQRHNYPIVLVLILMSLCQAQVLYGLVLGDDVLQRRGVLSALWLVAGLIGIIGGRVIPFFTLRGLGLTLPVKSSPRLDKLGLACALLVAGLTAAGCNELQRPWLAPLFLLIVGLHGLRLWRWYQPGIWRVPLLWSLHLAYAWLALAALGMAAWHLGLLSQSSLATHALAVGGMGGLILAMLARISLGHTGRPLQPPAAISWAFATLHFGAFSRVLLVSFMPSALWLAALAWVMAFLLFLHHYTPLLCQARPDGQPG</sequence>
<feature type="transmembrane region" description="Helical" evidence="1">
    <location>
        <begin position="23"/>
        <end position="43"/>
    </location>
</feature>